<sequence length="98" mass="10923">CMGLKYRTSNADRAEKANYSYNNDGEKSHVPSLKNLPPIIHHDAFVSNAQNDYSHARLVPLEGCSASEASQLLSEPWNTFCNLFPIICLRVLVVRTSS</sequence>
<dbReference type="Proteomes" id="UP000015105">
    <property type="component" value="Chromosome 6D"/>
</dbReference>
<dbReference type="PANTHER" id="PTHR36032">
    <property type="entry name" value="PHOSPHOPANTOTHENATE--CYSTEINE LIGASE 2"/>
    <property type="match status" value="1"/>
</dbReference>
<organism evidence="1 2">
    <name type="scientific">Aegilops tauschii subsp. strangulata</name>
    <name type="common">Goatgrass</name>
    <dbReference type="NCBI Taxonomy" id="200361"/>
    <lineage>
        <taxon>Eukaryota</taxon>
        <taxon>Viridiplantae</taxon>
        <taxon>Streptophyta</taxon>
        <taxon>Embryophyta</taxon>
        <taxon>Tracheophyta</taxon>
        <taxon>Spermatophyta</taxon>
        <taxon>Magnoliopsida</taxon>
        <taxon>Liliopsida</taxon>
        <taxon>Poales</taxon>
        <taxon>Poaceae</taxon>
        <taxon>BOP clade</taxon>
        <taxon>Pooideae</taxon>
        <taxon>Triticodae</taxon>
        <taxon>Triticeae</taxon>
        <taxon>Triticinae</taxon>
        <taxon>Aegilops</taxon>
    </lineage>
</organism>
<evidence type="ECO:0000313" key="2">
    <source>
        <dbReference type="Proteomes" id="UP000015105"/>
    </source>
</evidence>
<evidence type="ECO:0000313" key="1">
    <source>
        <dbReference type="EnsemblPlants" id="AET6Gv20580600.7"/>
    </source>
</evidence>
<keyword evidence="2" id="KW-1185">Reference proteome</keyword>
<dbReference type="PANTHER" id="PTHR36032:SF1">
    <property type="entry name" value="PHOSPHOPANTOTHENATE--CYSTEINE LIGASE 2"/>
    <property type="match status" value="1"/>
</dbReference>
<dbReference type="AlphaFoldDB" id="A0A453P2H7"/>
<dbReference type="EnsemblPlants" id="AET6Gv20580600.7">
    <property type="protein sequence ID" value="AET6Gv20580600.7"/>
    <property type="gene ID" value="AET6Gv20580600"/>
</dbReference>
<reference evidence="2" key="2">
    <citation type="journal article" date="2017" name="Nat. Plants">
        <title>The Aegilops tauschii genome reveals multiple impacts of transposons.</title>
        <authorList>
            <person name="Zhao G."/>
            <person name="Zou C."/>
            <person name="Li K."/>
            <person name="Wang K."/>
            <person name="Li T."/>
            <person name="Gao L."/>
            <person name="Zhang X."/>
            <person name="Wang H."/>
            <person name="Yang Z."/>
            <person name="Liu X."/>
            <person name="Jiang W."/>
            <person name="Mao L."/>
            <person name="Kong X."/>
            <person name="Jiao Y."/>
            <person name="Jia J."/>
        </authorList>
    </citation>
    <scope>NUCLEOTIDE SEQUENCE [LARGE SCALE GENOMIC DNA]</scope>
    <source>
        <strain evidence="2">cv. AL8/78</strain>
    </source>
</reference>
<reference evidence="2" key="1">
    <citation type="journal article" date="2014" name="Science">
        <title>Ancient hybridizations among the ancestral genomes of bread wheat.</title>
        <authorList>
            <consortium name="International Wheat Genome Sequencing Consortium,"/>
            <person name="Marcussen T."/>
            <person name="Sandve S.R."/>
            <person name="Heier L."/>
            <person name="Spannagl M."/>
            <person name="Pfeifer M."/>
            <person name="Jakobsen K.S."/>
            <person name="Wulff B.B."/>
            <person name="Steuernagel B."/>
            <person name="Mayer K.F."/>
            <person name="Olsen O.A."/>
        </authorList>
    </citation>
    <scope>NUCLEOTIDE SEQUENCE [LARGE SCALE GENOMIC DNA]</scope>
    <source>
        <strain evidence="2">cv. AL8/78</strain>
    </source>
</reference>
<reference evidence="1" key="4">
    <citation type="submission" date="2019-03" db="UniProtKB">
        <authorList>
            <consortium name="EnsemblPlants"/>
        </authorList>
    </citation>
    <scope>IDENTIFICATION</scope>
</reference>
<dbReference type="Gramene" id="AET6Gv20580600.7">
    <property type="protein sequence ID" value="AET6Gv20580600.7"/>
    <property type="gene ID" value="AET6Gv20580600"/>
</dbReference>
<protein>
    <submittedName>
        <fullName evidence="1">Uncharacterized protein</fullName>
    </submittedName>
</protein>
<accession>A0A453P2H7</accession>
<reference evidence="1" key="3">
    <citation type="journal article" date="2017" name="Nature">
        <title>Genome sequence of the progenitor of the wheat D genome Aegilops tauschii.</title>
        <authorList>
            <person name="Luo M.C."/>
            <person name="Gu Y.Q."/>
            <person name="Puiu D."/>
            <person name="Wang H."/>
            <person name="Twardziok S.O."/>
            <person name="Deal K.R."/>
            <person name="Huo N."/>
            <person name="Zhu T."/>
            <person name="Wang L."/>
            <person name="Wang Y."/>
            <person name="McGuire P.E."/>
            <person name="Liu S."/>
            <person name="Long H."/>
            <person name="Ramasamy R.K."/>
            <person name="Rodriguez J.C."/>
            <person name="Van S.L."/>
            <person name="Yuan L."/>
            <person name="Wang Z."/>
            <person name="Xia Z."/>
            <person name="Xiao L."/>
            <person name="Anderson O.D."/>
            <person name="Ouyang S."/>
            <person name="Liang Y."/>
            <person name="Zimin A.V."/>
            <person name="Pertea G."/>
            <person name="Qi P."/>
            <person name="Bennetzen J.L."/>
            <person name="Dai X."/>
            <person name="Dawson M.W."/>
            <person name="Muller H.G."/>
            <person name="Kugler K."/>
            <person name="Rivarola-Duarte L."/>
            <person name="Spannagl M."/>
            <person name="Mayer K.F.X."/>
            <person name="Lu F.H."/>
            <person name="Bevan M.W."/>
            <person name="Leroy P."/>
            <person name="Li P."/>
            <person name="You F.M."/>
            <person name="Sun Q."/>
            <person name="Liu Z."/>
            <person name="Lyons E."/>
            <person name="Wicker T."/>
            <person name="Salzberg S.L."/>
            <person name="Devos K.M."/>
            <person name="Dvorak J."/>
        </authorList>
    </citation>
    <scope>NUCLEOTIDE SEQUENCE [LARGE SCALE GENOMIC DNA]</scope>
    <source>
        <strain evidence="1">cv. AL8/78</strain>
    </source>
</reference>
<reference evidence="1" key="5">
    <citation type="journal article" date="2021" name="G3 (Bethesda)">
        <title>Aegilops tauschii genome assembly Aet v5.0 features greater sequence contiguity and improved annotation.</title>
        <authorList>
            <person name="Wang L."/>
            <person name="Zhu T."/>
            <person name="Rodriguez J.C."/>
            <person name="Deal K.R."/>
            <person name="Dubcovsky J."/>
            <person name="McGuire P.E."/>
            <person name="Lux T."/>
            <person name="Spannagl M."/>
            <person name="Mayer K.F.X."/>
            <person name="Baldrich P."/>
            <person name="Meyers B.C."/>
            <person name="Huo N."/>
            <person name="Gu Y.Q."/>
            <person name="Zhou H."/>
            <person name="Devos K.M."/>
            <person name="Bennetzen J.L."/>
            <person name="Unver T."/>
            <person name="Budak H."/>
            <person name="Gulick P.J."/>
            <person name="Galiba G."/>
            <person name="Kalapos B."/>
            <person name="Nelson D.R."/>
            <person name="Li P."/>
            <person name="You F.M."/>
            <person name="Luo M.C."/>
            <person name="Dvorak J."/>
        </authorList>
    </citation>
    <scope>NUCLEOTIDE SEQUENCE [LARGE SCALE GENOMIC DNA]</scope>
    <source>
        <strain evidence="1">cv. AL8/78</strain>
    </source>
</reference>
<name>A0A453P2H7_AEGTS</name>
<proteinExistence type="predicted"/>